<dbReference type="PANTHER" id="PTHR15467">
    <property type="entry name" value="ZINC-FINGERS AND HOMEOBOXES RELATED"/>
    <property type="match status" value="1"/>
</dbReference>
<name>A0A8C0IK43_CHEAB</name>
<accession>A0A8C0IK43</accession>
<evidence type="ECO:0000256" key="5">
    <source>
        <dbReference type="PROSITE-ProRule" id="PRU00108"/>
    </source>
</evidence>
<dbReference type="Ensembl" id="ENSCABT00000002224.1">
    <property type="protein sequence ID" value="ENSCABP00000002057.1"/>
    <property type="gene ID" value="ENSCABG00000001627.1"/>
</dbReference>
<dbReference type="Proteomes" id="UP000694404">
    <property type="component" value="Unplaced"/>
</dbReference>
<gene>
    <name evidence="8" type="primary">HOMEZ</name>
</gene>
<evidence type="ECO:0000259" key="7">
    <source>
        <dbReference type="PROSITE" id="PS50071"/>
    </source>
</evidence>
<dbReference type="SUPFAM" id="SSF46689">
    <property type="entry name" value="Homeodomain-like"/>
    <property type="match status" value="1"/>
</dbReference>
<dbReference type="AlphaFoldDB" id="A0A8C0IK43"/>
<evidence type="ECO:0000256" key="1">
    <source>
        <dbReference type="ARBA" id="ARBA00004123"/>
    </source>
</evidence>
<dbReference type="PROSITE" id="PS50071">
    <property type="entry name" value="HOMEOBOX_2"/>
    <property type="match status" value="1"/>
</dbReference>
<proteinExistence type="predicted"/>
<keyword evidence="9" id="KW-1185">Reference proteome</keyword>
<feature type="region of interest" description="Disordered" evidence="6">
    <location>
        <begin position="137"/>
        <end position="206"/>
    </location>
</feature>
<keyword evidence="3 5" id="KW-0371">Homeobox</keyword>
<dbReference type="GO" id="GO:0005730">
    <property type="term" value="C:nucleolus"/>
    <property type="evidence" value="ECO:0007669"/>
    <property type="project" value="Ensembl"/>
</dbReference>
<sequence length="372" mass="39066">CGGRGAAITPKHPLGADLLVAGPAMPPNKESPGNPSSPAALICLPPISEDMQLVWTQASQTSELDGHQPLRQAFSYFPYPSLADLALLCLRHGLQLEKVKAWFMAQRLRCGISWSAEEIEETRARLACRQDRPAFGALLAPGDPLPQTGKAPGGREAPAAAHHKAKPEESPGSCSAVARGPPEPGRASTVPHHKAKETLTPPPSLFPTPPPPCWAWADSPAGVSHPDTAWDLSKPCRLGAADTAPPSSGATVNGAEAWARPGHPHSTLEAQRQRKSRRKSKEQLAVLKSFFLRSGGATGHTHTHILQGLDLPAGGARGHTHPTGPGPTSTGCRDTHTPHKAWLHQQGAQGDTHTHTLQGLALPAGGTGGHTL</sequence>
<reference evidence="8" key="2">
    <citation type="submission" date="2025-09" db="UniProtKB">
        <authorList>
            <consortium name="Ensembl"/>
        </authorList>
    </citation>
    <scope>IDENTIFICATION</scope>
</reference>
<evidence type="ECO:0000256" key="2">
    <source>
        <dbReference type="ARBA" id="ARBA00023125"/>
    </source>
</evidence>
<feature type="region of interest" description="Disordered" evidence="6">
    <location>
        <begin position="240"/>
        <end position="281"/>
    </location>
</feature>
<dbReference type="PANTHER" id="PTHR15467:SF7">
    <property type="entry name" value="HOMEOBOX AND LEUCINE ZIPPER PROTEIN HOMEZ"/>
    <property type="match status" value="1"/>
</dbReference>
<reference evidence="8" key="1">
    <citation type="submission" date="2025-08" db="UniProtKB">
        <authorList>
            <consortium name="Ensembl"/>
        </authorList>
    </citation>
    <scope>IDENTIFICATION</scope>
</reference>
<dbReference type="GeneTree" id="ENSGT00950000182893"/>
<keyword evidence="4 5" id="KW-0539">Nucleus</keyword>
<dbReference type="GO" id="GO:0005829">
    <property type="term" value="C:cytosol"/>
    <property type="evidence" value="ECO:0007669"/>
    <property type="project" value="Ensembl"/>
</dbReference>
<evidence type="ECO:0000313" key="8">
    <source>
        <dbReference type="Ensembl" id="ENSCABP00000002057.1"/>
    </source>
</evidence>
<dbReference type="GO" id="GO:0005654">
    <property type="term" value="C:nucleoplasm"/>
    <property type="evidence" value="ECO:0007669"/>
    <property type="project" value="Ensembl"/>
</dbReference>
<dbReference type="InterPro" id="IPR009057">
    <property type="entry name" value="Homeodomain-like_sf"/>
</dbReference>
<feature type="compositionally biased region" description="Low complexity" evidence="6">
    <location>
        <begin position="321"/>
        <end position="331"/>
    </location>
</feature>
<feature type="DNA-binding region" description="Homeobox" evidence="5">
    <location>
        <begin position="72"/>
        <end position="110"/>
    </location>
</feature>
<keyword evidence="2 5" id="KW-0238">DNA-binding</keyword>
<protein>
    <submittedName>
        <fullName evidence="8">Homeobox and leucine zipper encoding</fullName>
    </submittedName>
</protein>
<evidence type="ECO:0000256" key="3">
    <source>
        <dbReference type="ARBA" id="ARBA00023155"/>
    </source>
</evidence>
<comment type="subcellular location">
    <subcellularLocation>
        <location evidence="1 5">Nucleus</location>
    </subcellularLocation>
</comment>
<dbReference type="GO" id="GO:0000981">
    <property type="term" value="F:DNA-binding transcription factor activity, RNA polymerase II-specific"/>
    <property type="evidence" value="ECO:0007669"/>
    <property type="project" value="TreeGrafter"/>
</dbReference>
<feature type="region of interest" description="Disordered" evidence="6">
    <location>
        <begin position="315"/>
        <end position="336"/>
    </location>
</feature>
<evidence type="ECO:0000313" key="9">
    <source>
        <dbReference type="Proteomes" id="UP000694404"/>
    </source>
</evidence>
<dbReference type="CDD" id="cd00086">
    <property type="entry name" value="homeodomain"/>
    <property type="match status" value="1"/>
</dbReference>
<organism evidence="8 9">
    <name type="scientific">Chelonoidis abingdonii</name>
    <name type="common">Abingdon island giant tortoise</name>
    <name type="synonym">Testudo abingdonii</name>
    <dbReference type="NCBI Taxonomy" id="106734"/>
    <lineage>
        <taxon>Eukaryota</taxon>
        <taxon>Metazoa</taxon>
        <taxon>Chordata</taxon>
        <taxon>Craniata</taxon>
        <taxon>Vertebrata</taxon>
        <taxon>Euteleostomi</taxon>
        <taxon>Archelosauria</taxon>
        <taxon>Testudinata</taxon>
        <taxon>Testudines</taxon>
        <taxon>Cryptodira</taxon>
        <taxon>Durocryptodira</taxon>
        <taxon>Testudinoidea</taxon>
        <taxon>Testudinidae</taxon>
        <taxon>Chelonoidis</taxon>
    </lineage>
</organism>
<dbReference type="GO" id="GO:0003677">
    <property type="term" value="F:DNA binding"/>
    <property type="evidence" value="ECO:0007669"/>
    <property type="project" value="UniProtKB-UniRule"/>
</dbReference>
<evidence type="ECO:0000256" key="6">
    <source>
        <dbReference type="SAM" id="MobiDB-lite"/>
    </source>
</evidence>
<evidence type="ECO:0000256" key="4">
    <source>
        <dbReference type="ARBA" id="ARBA00023242"/>
    </source>
</evidence>
<feature type="domain" description="Homeobox" evidence="7">
    <location>
        <begin position="70"/>
        <end position="109"/>
    </location>
</feature>
<dbReference type="InterPro" id="IPR001356">
    <property type="entry name" value="HD"/>
</dbReference>